<feature type="domain" description="Phospholipase D N-terminal" evidence="2">
    <location>
        <begin position="41"/>
        <end position="135"/>
    </location>
</feature>
<gene>
    <name evidence="3" type="ORF">GCM10023165_13130</name>
</gene>
<evidence type="ECO:0000313" key="4">
    <source>
        <dbReference type="Proteomes" id="UP001500975"/>
    </source>
</evidence>
<dbReference type="Pfam" id="PF16655">
    <property type="entry name" value="PhoD_N"/>
    <property type="match status" value="1"/>
</dbReference>
<organism evidence="3 4">
    <name type="scientific">Variovorax defluvii</name>
    <dbReference type="NCBI Taxonomy" id="913761"/>
    <lineage>
        <taxon>Bacteria</taxon>
        <taxon>Pseudomonadati</taxon>
        <taxon>Pseudomonadota</taxon>
        <taxon>Betaproteobacteria</taxon>
        <taxon>Burkholderiales</taxon>
        <taxon>Comamonadaceae</taxon>
        <taxon>Variovorax</taxon>
    </lineage>
</organism>
<dbReference type="InterPro" id="IPR052900">
    <property type="entry name" value="Phospholipid_Metab_Enz"/>
</dbReference>
<protein>
    <submittedName>
        <fullName evidence="3">Alkaline phosphatase D family protein</fullName>
    </submittedName>
</protein>
<feature type="domain" description="PhoD-like phosphatase metallophosphatase" evidence="1">
    <location>
        <begin position="148"/>
        <end position="482"/>
    </location>
</feature>
<dbReference type="Pfam" id="PF09423">
    <property type="entry name" value="PhoD"/>
    <property type="match status" value="1"/>
</dbReference>
<proteinExistence type="predicted"/>
<sequence>MALHRRDLNRAALWLALGGWSALRTAQAQPAPRWRADPFTLGIASGQPRPDSVVLWTRLAPAQGEDLQGVRSCAVGYEVFADAGLKRRVAQGEVVTDAEHAFSVHAHVKGLSPQREYWYRFRCGDARSPVGRTRTAPAVDAPVQRLRLAVAACQNYEHGYYAAHRDIASHALDFVLFVGDYIYEGFSRTPELRRHGAPIPLTLDAYRERHALYKRDADLQAAHAAHPWILTWDDHEVVNDYANDRDPDYTDPPAFLARRAAAYRAYFEHMPLLVPPQGSSMRIHDHFTWGRLAELWTLDCRQHRSHHACPDPARDWGRLVIGCEALSDPARTMLGAEQSQWLAQGLSASRRQWKLLGQSTQMSSTSLEAPRGRQFWTDGWDGYPEARRQLLQGIADAGVRDVVVLGGDVHRFVAADLRARPNDTTSSVVASEFVGGSISSRGASRRAMEELRRDNPDVAHARGDERGYALIDVTPKGLHCEFRATAHPVSADARFQTQARFAVEAGVAGVQEA</sequence>
<dbReference type="InterPro" id="IPR029052">
    <property type="entry name" value="Metallo-depent_PP-like"/>
</dbReference>
<dbReference type="Gene3D" id="3.60.21.70">
    <property type="entry name" value="PhoD-like phosphatase"/>
    <property type="match status" value="1"/>
</dbReference>
<evidence type="ECO:0000313" key="3">
    <source>
        <dbReference type="EMBL" id="GAA4336154.1"/>
    </source>
</evidence>
<dbReference type="PANTHER" id="PTHR43606">
    <property type="entry name" value="PHOSPHATASE, PUTATIVE (AFU_ORTHOLOGUE AFUA_6G08710)-RELATED"/>
    <property type="match status" value="1"/>
</dbReference>
<dbReference type="InterPro" id="IPR038607">
    <property type="entry name" value="PhoD-like_sf"/>
</dbReference>
<evidence type="ECO:0000259" key="1">
    <source>
        <dbReference type="Pfam" id="PF09423"/>
    </source>
</evidence>
<comment type="caution">
    <text evidence="3">The sequence shown here is derived from an EMBL/GenBank/DDBJ whole genome shotgun (WGS) entry which is preliminary data.</text>
</comment>
<dbReference type="Gene3D" id="2.60.40.380">
    <property type="entry name" value="Purple acid phosphatase-like, N-terminal"/>
    <property type="match status" value="1"/>
</dbReference>
<dbReference type="InterPro" id="IPR032093">
    <property type="entry name" value="PhoD_N"/>
</dbReference>
<dbReference type="InterPro" id="IPR018946">
    <property type="entry name" value="PhoD-like_MPP"/>
</dbReference>
<dbReference type="EMBL" id="BAABGJ010000010">
    <property type="protein sequence ID" value="GAA4336154.1"/>
    <property type="molecule type" value="Genomic_DNA"/>
</dbReference>
<keyword evidence="4" id="KW-1185">Reference proteome</keyword>
<dbReference type="SUPFAM" id="SSF56300">
    <property type="entry name" value="Metallo-dependent phosphatases"/>
    <property type="match status" value="1"/>
</dbReference>
<evidence type="ECO:0000259" key="2">
    <source>
        <dbReference type="Pfam" id="PF16655"/>
    </source>
</evidence>
<accession>A0ABP8H9B5</accession>
<dbReference type="Proteomes" id="UP001500975">
    <property type="component" value="Unassembled WGS sequence"/>
</dbReference>
<dbReference type="PANTHER" id="PTHR43606:SF2">
    <property type="entry name" value="ALKALINE PHOSPHATASE FAMILY PROTEIN (AFU_ORTHOLOGUE AFUA_5G03860)"/>
    <property type="match status" value="1"/>
</dbReference>
<dbReference type="CDD" id="cd07389">
    <property type="entry name" value="MPP_PhoD"/>
    <property type="match status" value="1"/>
</dbReference>
<reference evidence="4" key="1">
    <citation type="journal article" date="2019" name="Int. J. Syst. Evol. Microbiol.">
        <title>The Global Catalogue of Microorganisms (GCM) 10K type strain sequencing project: providing services to taxonomists for standard genome sequencing and annotation.</title>
        <authorList>
            <consortium name="The Broad Institute Genomics Platform"/>
            <consortium name="The Broad Institute Genome Sequencing Center for Infectious Disease"/>
            <person name="Wu L."/>
            <person name="Ma J."/>
        </authorList>
    </citation>
    <scope>NUCLEOTIDE SEQUENCE [LARGE SCALE GENOMIC DNA]</scope>
    <source>
        <strain evidence="4">JCM 17804</strain>
    </source>
</reference>
<name>A0ABP8H9B5_9BURK</name>
<dbReference type="RefSeq" id="WP_345536697.1">
    <property type="nucleotide sequence ID" value="NZ_BAABGJ010000010.1"/>
</dbReference>